<organism evidence="2">
    <name type="scientific">uncultured Caudovirales phage</name>
    <dbReference type="NCBI Taxonomy" id="2100421"/>
    <lineage>
        <taxon>Viruses</taxon>
        <taxon>Duplodnaviria</taxon>
        <taxon>Heunggongvirae</taxon>
        <taxon>Uroviricota</taxon>
        <taxon>Caudoviricetes</taxon>
        <taxon>Peduoviridae</taxon>
        <taxon>Maltschvirus</taxon>
        <taxon>Maltschvirus maltsch</taxon>
    </lineage>
</organism>
<accession>A0A2H4JDD5</accession>
<dbReference type="EMBL" id="MF417906">
    <property type="protein sequence ID" value="ASN70437.1"/>
    <property type="molecule type" value="Genomic_DNA"/>
</dbReference>
<evidence type="ECO:0000313" key="3">
    <source>
        <dbReference type="EMBL" id="ASN70437.1"/>
    </source>
</evidence>
<gene>
    <name evidence="1" type="ORF">7AX4_6</name>
    <name evidence="3" type="ORF">7F8_55</name>
    <name evidence="2" type="ORF">8AX11_55</name>
</gene>
<protein>
    <submittedName>
        <fullName evidence="2">Uncharacterized protein</fullName>
    </submittedName>
</protein>
<evidence type="ECO:0000313" key="2">
    <source>
        <dbReference type="EMBL" id="ASN70378.1"/>
    </source>
</evidence>
<dbReference type="EMBL" id="MF417905">
    <property type="protein sequence ID" value="ASN70378.1"/>
    <property type="molecule type" value="Genomic_DNA"/>
</dbReference>
<evidence type="ECO:0000313" key="1">
    <source>
        <dbReference type="EMBL" id="ASN69701.1"/>
    </source>
</evidence>
<dbReference type="EMBL" id="MF417894">
    <property type="protein sequence ID" value="ASN69701.1"/>
    <property type="molecule type" value="Genomic_DNA"/>
</dbReference>
<proteinExistence type="predicted"/>
<sequence>MEQVTEFTVNFLDGSASKSDIDAFVSKLKAGELDSELNEIKEMIEEQLSCVNPLKIKKQAEFHKLGHHNQRVLDALNNIKSSEDVDQALVDFKAIFA</sequence>
<reference evidence="2" key="1">
    <citation type="submission" date="2017-06" db="EMBL/GenBank/DDBJ databases">
        <title>Novel phages from South African skin metaviromes.</title>
        <authorList>
            <person name="van Zyl L.J."/>
            <person name="Abrahams Y."/>
            <person name="Stander E.A."/>
            <person name="Kirby B.M."/>
            <person name="Clavaud C."/>
            <person name="Farcet C."/>
            <person name="Breton L."/>
            <person name="Trindade M.I."/>
        </authorList>
    </citation>
    <scope>NUCLEOTIDE SEQUENCE</scope>
</reference>
<name>A0A2H4JDD5_9CAUD</name>